<protein>
    <submittedName>
        <fullName evidence="1">Uncharacterized protein</fullName>
    </submittedName>
</protein>
<dbReference type="AlphaFoldDB" id="A0A0V0T7G1"/>
<reference evidence="1 2" key="1">
    <citation type="submission" date="2015-01" db="EMBL/GenBank/DDBJ databases">
        <title>Evolution of Trichinella species and genotypes.</title>
        <authorList>
            <person name="Korhonen P.K."/>
            <person name="Edoardo P."/>
            <person name="Giuseppe L.R."/>
            <person name="Gasser R.B."/>
        </authorList>
    </citation>
    <scope>NUCLEOTIDE SEQUENCE [LARGE SCALE GENOMIC DNA]</scope>
    <source>
        <strain evidence="1">ISS417</strain>
    </source>
</reference>
<evidence type="ECO:0000313" key="1">
    <source>
        <dbReference type="EMBL" id="KRX34961.1"/>
    </source>
</evidence>
<gene>
    <name evidence="1" type="ORF">T05_10488</name>
</gene>
<evidence type="ECO:0000313" key="2">
    <source>
        <dbReference type="Proteomes" id="UP000055048"/>
    </source>
</evidence>
<organism evidence="1 2">
    <name type="scientific">Trichinella murrelli</name>
    <dbReference type="NCBI Taxonomy" id="144512"/>
    <lineage>
        <taxon>Eukaryota</taxon>
        <taxon>Metazoa</taxon>
        <taxon>Ecdysozoa</taxon>
        <taxon>Nematoda</taxon>
        <taxon>Enoplea</taxon>
        <taxon>Dorylaimia</taxon>
        <taxon>Trichinellida</taxon>
        <taxon>Trichinellidae</taxon>
        <taxon>Trichinella</taxon>
    </lineage>
</organism>
<dbReference type="EMBL" id="JYDJ01000492">
    <property type="protein sequence ID" value="KRX34961.1"/>
    <property type="molecule type" value="Genomic_DNA"/>
</dbReference>
<dbReference type="Proteomes" id="UP000055048">
    <property type="component" value="Unassembled WGS sequence"/>
</dbReference>
<proteinExistence type="predicted"/>
<comment type="caution">
    <text evidence="1">The sequence shown here is derived from an EMBL/GenBank/DDBJ whole genome shotgun (WGS) entry which is preliminary data.</text>
</comment>
<sequence length="63" mass="7066">MKASWKIIFQLNITNLRLANMDCTHSWYVTSLCCFIAFKSLDTSENKIGLSGSVTSYAFIANP</sequence>
<keyword evidence="2" id="KW-1185">Reference proteome</keyword>
<accession>A0A0V0T7G1</accession>
<name>A0A0V0T7G1_9BILA</name>